<protein>
    <submittedName>
        <fullName evidence="5">Polysialic acid transport protein KpsD</fullName>
    </submittedName>
</protein>
<dbReference type="PANTHER" id="PTHR33619:SF3">
    <property type="entry name" value="POLYSACCHARIDE EXPORT PROTEIN GFCE-RELATED"/>
    <property type="match status" value="1"/>
</dbReference>
<evidence type="ECO:0000313" key="6">
    <source>
        <dbReference type="Proteomes" id="UP000188729"/>
    </source>
</evidence>
<dbReference type="AlphaFoldDB" id="A0A1V2ET25"/>
<evidence type="ECO:0000256" key="2">
    <source>
        <dbReference type="SAM" id="SignalP"/>
    </source>
</evidence>
<name>A0A1V2ET25_9SPHN</name>
<dbReference type="STRING" id="1915074.SPHI_19510"/>
<dbReference type="PANTHER" id="PTHR33619">
    <property type="entry name" value="POLYSACCHARIDE EXPORT PROTEIN GFCE-RELATED"/>
    <property type="match status" value="1"/>
</dbReference>
<feature type="chain" id="PRO_5012189043" evidence="2">
    <location>
        <begin position="20"/>
        <end position="192"/>
    </location>
</feature>
<feature type="domain" description="Polysaccharide export protein N-terminal" evidence="3">
    <location>
        <begin position="40"/>
        <end position="112"/>
    </location>
</feature>
<keyword evidence="6" id="KW-1185">Reference proteome</keyword>
<dbReference type="Pfam" id="PF10531">
    <property type="entry name" value="SLBB"/>
    <property type="match status" value="1"/>
</dbReference>
<dbReference type="InterPro" id="IPR019554">
    <property type="entry name" value="Soluble_ligand-bd"/>
</dbReference>
<evidence type="ECO:0000313" key="5">
    <source>
        <dbReference type="EMBL" id="ONF95750.1"/>
    </source>
</evidence>
<dbReference type="GO" id="GO:0015159">
    <property type="term" value="F:polysaccharide transmembrane transporter activity"/>
    <property type="evidence" value="ECO:0007669"/>
    <property type="project" value="InterPro"/>
</dbReference>
<feature type="signal peptide" evidence="2">
    <location>
        <begin position="1"/>
        <end position="19"/>
    </location>
</feature>
<comment type="caution">
    <text evidence="5">The sequence shown here is derived from an EMBL/GenBank/DDBJ whole genome shotgun (WGS) entry which is preliminary data.</text>
</comment>
<gene>
    <name evidence="5" type="primary">kpsD</name>
    <name evidence="5" type="ORF">SPHI_19510</name>
</gene>
<dbReference type="Gene3D" id="3.30.1950.10">
    <property type="entry name" value="wza like domain"/>
    <property type="match status" value="1"/>
</dbReference>
<sequence length="192" mass="20521">MLLRTGSLVCLVACLSACAERGAGPVVSVGDRYVAADTSVTDYRLGVGDKIRVTVYNEPSLTGEFWINPDGAISLPLIGTIPALGKTVAQVAAQARAQFGDGYLRDPKVAMDVIAFRPFYILGEVAAPGQYSYANGLTALNAIATAKGFTPRADRAVIRIRPQGGEDEVNYRLTPELIVRPGDTIRVGERFF</sequence>
<dbReference type="Proteomes" id="UP000188729">
    <property type="component" value="Unassembled WGS sequence"/>
</dbReference>
<dbReference type="InterPro" id="IPR003715">
    <property type="entry name" value="Poly_export_N"/>
</dbReference>
<dbReference type="EMBL" id="MPSB01000008">
    <property type="protein sequence ID" value="ONF95750.1"/>
    <property type="molecule type" value="Genomic_DNA"/>
</dbReference>
<proteinExistence type="predicted"/>
<dbReference type="OrthoDB" id="197007at2"/>
<evidence type="ECO:0000259" key="3">
    <source>
        <dbReference type="Pfam" id="PF02563"/>
    </source>
</evidence>
<keyword evidence="1 2" id="KW-0732">Signal</keyword>
<dbReference type="Pfam" id="PF02563">
    <property type="entry name" value="Poly_export"/>
    <property type="match status" value="1"/>
</dbReference>
<feature type="domain" description="Soluble ligand binding" evidence="4">
    <location>
        <begin position="119"/>
        <end position="166"/>
    </location>
</feature>
<reference evidence="5 6" key="1">
    <citation type="submission" date="2016-11" db="EMBL/GenBank/DDBJ databases">
        <title>Genome sequence of Sphingomonas jeddahensis G39.</title>
        <authorList>
            <person name="Poehlein A."/>
            <person name="Wuebbeler J.H."/>
            <person name="Steinbuechel A."/>
            <person name="Daniel R."/>
        </authorList>
    </citation>
    <scope>NUCLEOTIDE SEQUENCE [LARGE SCALE GENOMIC DNA]</scope>
    <source>
        <strain evidence="5 6">G39</strain>
    </source>
</reference>
<organism evidence="5 6">
    <name type="scientific">Sphingomonas jeddahensis</name>
    <dbReference type="NCBI Taxonomy" id="1915074"/>
    <lineage>
        <taxon>Bacteria</taxon>
        <taxon>Pseudomonadati</taxon>
        <taxon>Pseudomonadota</taxon>
        <taxon>Alphaproteobacteria</taxon>
        <taxon>Sphingomonadales</taxon>
        <taxon>Sphingomonadaceae</taxon>
        <taxon>Sphingomonas</taxon>
    </lineage>
</organism>
<accession>A0A1V2ET25</accession>
<dbReference type="Gene3D" id="3.10.560.10">
    <property type="entry name" value="Outer membrane lipoprotein wza domain like"/>
    <property type="match status" value="1"/>
</dbReference>
<evidence type="ECO:0000259" key="4">
    <source>
        <dbReference type="Pfam" id="PF10531"/>
    </source>
</evidence>
<dbReference type="InterPro" id="IPR049712">
    <property type="entry name" value="Poly_export"/>
</dbReference>
<evidence type="ECO:0000256" key="1">
    <source>
        <dbReference type="ARBA" id="ARBA00022729"/>
    </source>
</evidence>